<dbReference type="KEGG" id="csq:CSCA_4831"/>
<reference evidence="1 2" key="1">
    <citation type="journal article" date="2015" name="J. Biotechnol.">
        <title>Complete genome sequence of a malodorant-producing acetogen, Clostridium scatologenes ATCC 25775(T).</title>
        <authorList>
            <person name="Zhu Z."/>
            <person name="Guo T."/>
            <person name="Zheng H."/>
            <person name="Song T."/>
            <person name="Ouyang P."/>
            <person name="Xie J."/>
        </authorList>
    </citation>
    <scope>NUCLEOTIDE SEQUENCE [LARGE SCALE GENOMIC DNA]</scope>
    <source>
        <strain evidence="1 2">ATCC 25775</strain>
    </source>
</reference>
<sequence length="328" mass="39616">MEIILDNIEEKFKKNITTFILSMVKIVFQSEDIYGLRRIHFHENMIEMVKRYYLKKYGQQYIPSEYGDLRGKVISVNGLSDVYIDNRLFLRPVVDEKCIDELFEKKLIDEKGKNLLKELFHNQLKTLHHELIHAQDYNNYYKIYKDFNNYKYPIDVSIFQQSFNLWSEYSAVKKTSLKFYHESDLKDFDTFYELISDKYILQLDKIRKYVDKKQWKDIFISSILYISELCRFFSYVLGIMDAMEIINKKNNIEGLELFKENFIQILKANCMGEELLKIWKILKDVDTVIMEKEVVNIGKYLELIYRNNLKIKWLREDNSKNPYWVGLN</sequence>
<dbReference type="AlphaFoldDB" id="A0A0E3GSF0"/>
<dbReference type="EMBL" id="CP009933">
    <property type="protein sequence ID" value="AKA71956.1"/>
    <property type="molecule type" value="Genomic_DNA"/>
</dbReference>
<dbReference type="STRING" id="1548.CSCA_4831"/>
<keyword evidence="2" id="KW-1185">Reference proteome</keyword>
<evidence type="ECO:0000313" key="1">
    <source>
        <dbReference type="EMBL" id="AKA71956.1"/>
    </source>
</evidence>
<proteinExistence type="predicted"/>
<name>A0A0E3GSF0_CLOSL</name>
<dbReference type="RefSeq" id="WP_029159890.1">
    <property type="nucleotide sequence ID" value="NZ_CP009933.1"/>
</dbReference>
<dbReference type="Proteomes" id="UP000033115">
    <property type="component" value="Chromosome"/>
</dbReference>
<evidence type="ECO:0000313" key="2">
    <source>
        <dbReference type="Proteomes" id="UP000033115"/>
    </source>
</evidence>
<protein>
    <submittedName>
        <fullName evidence="1">Uncharacterized protein</fullName>
    </submittedName>
</protein>
<gene>
    <name evidence="1" type="ORF">CSCA_4831</name>
</gene>
<organism evidence="1 2">
    <name type="scientific">Clostridium scatologenes</name>
    <dbReference type="NCBI Taxonomy" id="1548"/>
    <lineage>
        <taxon>Bacteria</taxon>
        <taxon>Bacillati</taxon>
        <taxon>Bacillota</taxon>
        <taxon>Clostridia</taxon>
        <taxon>Eubacteriales</taxon>
        <taxon>Clostridiaceae</taxon>
        <taxon>Clostridium</taxon>
    </lineage>
</organism>
<dbReference type="HOGENOM" id="CLU_846514_0_0_9"/>
<accession>A0A0E3GSF0</accession>